<dbReference type="InParanoid" id="A0A1Y2EDZ1"/>
<feature type="compositionally biased region" description="Acidic residues" evidence="1">
    <location>
        <begin position="299"/>
        <end position="317"/>
    </location>
</feature>
<feature type="compositionally biased region" description="Polar residues" evidence="1">
    <location>
        <begin position="16"/>
        <end position="26"/>
    </location>
</feature>
<feature type="region of interest" description="Disordered" evidence="1">
    <location>
        <begin position="1"/>
        <end position="345"/>
    </location>
</feature>
<comment type="caution">
    <text evidence="3">The sequence shown here is derived from an EMBL/GenBank/DDBJ whole genome shotgun (WGS) entry which is preliminary data.</text>
</comment>
<feature type="domain" description="DUF4211" evidence="2">
    <location>
        <begin position="351"/>
        <end position="488"/>
    </location>
</feature>
<dbReference type="AlphaFoldDB" id="A0A1Y2EDZ1"/>
<feature type="compositionally biased region" description="Basic residues" evidence="1">
    <location>
        <begin position="195"/>
        <end position="206"/>
    </location>
</feature>
<reference evidence="3 4" key="1">
    <citation type="submission" date="2016-07" db="EMBL/GenBank/DDBJ databases">
        <title>Pervasive Adenine N6-methylation of Active Genes in Fungi.</title>
        <authorList>
            <consortium name="DOE Joint Genome Institute"/>
            <person name="Mondo S.J."/>
            <person name="Dannebaum R.O."/>
            <person name="Kuo R.C."/>
            <person name="Labutti K."/>
            <person name="Haridas S."/>
            <person name="Kuo A."/>
            <person name="Salamov A."/>
            <person name="Ahrendt S.R."/>
            <person name="Lipzen A."/>
            <person name="Sullivan W."/>
            <person name="Andreopoulos W.B."/>
            <person name="Clum A."/>
            <person name="Lindquist E."/>
            <person name="Daum C."/>
            <person name="Ramamoorthy G.K."/>
            <person name="Gryganskyi A."/>
            <person name="Culley D."/>
            <person name="Magnuson J.K."/>
            <person name="James T.Y."/>
            <person name="O'Malley M.A."/>
            <person name="Stajich J.E."/>
            <person name="Spatafora J.W."/>
            <person name="Visel A."/>
            <person name="Grigoriev I.V."/>
        </authorList>
    </citation>
    <scope>NUCLEOTIDE SEQUENCE [LARGE SCALE GENOMIC DNA]</scope>
    <source>
        <strain evidence="3 4">CBS 129021</strain>
    </source>
</reference>
<feature type="compositionally biased region" description="Acidic residues" evidence="1">
    <location>
        <begin position="156"/>
        <end position="167"/>
    </location>
</feature>
<feature type="region of interest" description="Disordered" evidence="1">
    <location>
        <begin position="492"/>
        <end position="514"/>
    </location>
</feature>
<sequence>MPAKRKRQTRLAFEPTGSSPPNQSLSRAKVRYTESRVTATRKKTRPASRLVGSSKKGQQTLDSLGKAGGKQKKATTMSSPPSSTNFMPKLQTNRQTVTTVGSSDESAVEDGAVEMEDSEDDDTTLPLIANEAKLPASAPPHSSQSVSTRLKRTVLEDDEEEEDEDDVPLAPNSLRRRRPAAVELGDSSDEDVSPAKRRRLVYHAAKKSSSVCSSQSSVSSNSQSSGRSGIASSGKPSGGKLSRREPPSSPIKRSQRVHRTEKQKKIELLRRRRAGEKNPKLTSSESSSDDDAPRGIYDTDSEDELEVLKEFDDEERDEPSANEPKQTPKKAPIKKTQNAVFGNEDESDIDDFVVEDEDGPIGAPALLDIPLEFTAQAHKPLKEQFPYIIEWLVHNKINPAFDRNDPIYSNAWRKLDFEVHGLASSKFASSAWKPEFYRTLNGRPKLEAYEMGAGDGEKYDTCQACGRSGHPATYKIIFEGNPYHKSTLVEVEQDTDDEDSGHESVDTQDNPLPPTGKEWVVGSVCCSNAETAHSLIHWKHALKEWVEERLESDGWMTAQKLKEREKMKAKKRRALANEIVDTWSEKGIVKALYADFKKTLEDARQKSTTGTRGRRYR</sequence>
<dbReference type="Pfam" id="PF13926">
    <property type="entry name" value="DUF4211"/>
    <property type="match status" value="1"/>
</dbReference>
<organism evidence="3 4">
    <name type="scientific">Pseudomassariella vexata</name>
    <dbReference type="NCBI Taxonomy" id="1141098"/>
    <lineage>
        <taxon>Eukaryota</taxon>
        <taxon>Fungi</taxon>
        <taxon>Dikarya</taxon>
        <taxon>Ascomycota</taxon>
        <taxon>Pezizomycotina</taxon>
        <taxon>Sordariomycetes</taxon>
        <taxon>Xylariomycetidae</taxon>
        <taxon>Amphisphaeriales</taxon>
        <taxon>Pseudomassariaceae</taxon>
        <taxon>Pseudomassariella</taxon>
    </lineage>
</organism>
<dbReference type="GO" id="GO:0005634">
    <property type="term" value="C:nucleus"/>
    <property type="evidence" value="ECO:0007669"/>
    <property type="project" value="TreeGrafter"/>
</dbReference>
<dbReference type="InterPro" id="IPR025451">
    <property type="entry name" value="DUF4211"/>
</dbReference>
<dbReference type="OrthoDB" id="21499at2759"/>
<feature type="compositionally biased region" description="Acidic residues" evidence="1">
    <location>
        <begin position="106"/>
        <end position="123"/>
    </location>
</feature>
<evidence type="ECO:0000256" key="1">
    <source>
        <dbReference type="SAM" id="MobiDB-lite"/>
    </source>
</evidence>
<feature type="compositionally biased region" description="Basic and acidic residues" evidence="1">
    <location>
        <begin position="258"/>
        <end position="279"/>
    </location>
</feature>
<name>A0A1Y2EDZ1_9PEZI</name>
<dbReference type="PANTHER" id="PTHR14689">
    <property type="entry name" value="PHORBOL-ESTER_DAG-TYPE DOMAIN-CONTAINING PROTEIN"/>
    <property type="match status" value="1"/>
</dbReference>
<keyword evidence="4" id="KW-1185">Reference proteome</keyword>
<dbReference type="EMBL" id="MCFJ01000002">
    <property type="protein sequence ID" value="ORY69627.1"/>
    <property type="molecule type" value="Genomic_DNA"/>
</dbReference>
<dbReference type="PANTHER" id="PTHR14689:SF0">
    <property type="entry name" value="COILED-COIL DOMAIN-CONTAINING PROTEIN 82"/>
    <property type="match status" value="1"/>
</dbReference>
<evidence type="ECO:0000313" key="3">
    <source>
        <dbReference type="EMBL" id="ORY69627.1"/>
    </source>
</evidence>
<dbReference type="GeneID" id="63779525"/>
<dbReference type="Proteomes" id="UP000193689">
    <property type="component" value="Unassembled WGS sequence"/>
</dbReference>
<feature type="compositionally biased region" description="Low complexity" evidence="1">
    <location>
        <begin position="208"/>
        <end position="233"/>
    </location>
</feature>
<gene>
    <name evidence="3" type="ORF">BCR38DRAFT_480804</name>
</gene>
<dbReference type="STRING" id="1141098.A0A1Y2EDZ1"/>
<proteinExistence type="predicted"/>
<protein>
    <recommendedName>
        <fullName evidence="2">DUF4211 domain-containing protein</fullName>
    </recommendedName>
</protein>
<evidence type="ECO:0000259" key="2">
    <source>
        <dbReference type="Pfam" id="PF13926"/>
    </source>
</evidence>
<evidence type="ECO:0000313" key="4">
    <source>
        <dbReference type="Proteomes" id="UP000193689"/>
    </source>
</evidence>
<feature type="compositionally biased region" description="Polar residues" evidence="1">
    <location>
        <begin position="75"/>
        <end position="105"/>
    </location>
</feature>
<dbReference type="RefSeq" id="XP_040719577.1">
    <property type="nucleotide sequence ID" value="XM_040863313.1"/>
</dbReference>
<accession>A0A1Y2EDZ1</accession>